<reference evidence="3 4" key="1">
    <citation type="journal article" date="2020" name="Front. Cell. Infect. Microbiol.">
        <title>Characterization of Three Porcine Acinetobacter towneri Strains Co-Harboring tet(X3) and bla OXA-58.</title>
        <authorList>
            <person name="Ma J."/>
            <person name="Wang J."/>
            <person name="Feng J."/>
            <person name="Liu Y."/>
            <person name="Yang B."/>
            <person name="Li R."/>
            <person name="Bai L."/>
            <person name="He T."/>
            <person name="Wang X."/>
            <person name="Yang Z."/>
        </authorList>
    </citation>
    <scope>NUCLEOTIDE SEQUENCE [LARGE SCALE GENOMIC DNA]</scope>
    <source>
        <strain evidence="3 4">GX5</strain>
    </source>
</reference>
<feature type="transmembrane region" description="Helical" evidence="1">
    <location>
        <begin position="36"/>
        <end position="55"/>
    </location>
</feature>
<evidence type="ECO:0000313" key="5">
    <source>
        <dbReference type="Proteomes" id="UP001174419"/>
    </source>
</evidence>
<keyword evidence="4" id="KW-1185">Reference proteome</keyword>
<feature type="transmembrane region" description="Helical" evidence="1">
    <location>
        <begin position="6"/>
        <end position="24"/>
    </location>
</feature>
<gene>
    <name evidence="2" type="ORF">HX110_00855</name>
    <name evidence="3" type="ORF">J4G45_02380</name>
</gene>
<dbReference type="EMBL" id="CP071770">
    <property type="protein sequence ID" value="QTD62056.1"/>
    <property type="molecule type" value="Genomic_DNA"/>
</dbReference>
<dbReference type="GeneID" id="64221681"/>
<name>A0AB35LXP9_9GAMM</name>
<dbReference type="Proteomes" id="UP001174419">
    <property type="component" value="Unassembled WGS sequence"/>
</dbReference>
<evidence type="ECO:0000313" key="2">
    <source>
        <dbReference type="EMBL" id="MDM1717723.1"/>
    </source>
</evidence>
<dbReference type="AlphaFoldDB" id="A0AB35LXP9"/>
<evidence type="ECO:0000256" key="1">
    <source>
        <dbReference type="SAM" id="Phobius"/>
    </source>
</evidence>
<evidence type="ECO:0000313" key="3">
    <source>
        <dbReference type="EMBL" id="QTD62056.1"/>
    </source>
</evidence>
<sequence length="98" mass="10808">MKTLYLFKLFCFSAAGLSFYHLYTELTRNHVDTFQVMTLTGLVVLLVELGYRSQLAVSMSHSSGAMSEVSASSNYSYFMSKLAAGSIATSFVLQGLIR</sequence>
<protein>
    <submittedName>
        <fullName evidence="2">Uncharacterized protein</fullName>
    </submittedName>
</protein>
<reference evidence="2" key="4">
    <citation type="journal article" date="2022" name="Sci. Total Environ.">
        <title>Prevalence, transmission, and molecular epidemiology of tet(X)-positive bacteria among humans, animals, and environmental niches in China: An epidemiological, and genomic-based study.</title>
        <authorList>
            <person name="Dong N."/>
            <person name="Zeng Y."/>
            <person name="Cai C."/>
            <person name="Sun C."/>
            <person name="Lu J."/>
            <person name="Liu C."/>
            <person name="Zhou H."/>
            <person name="Sun Q."/>
            <person name="Shu L."/>
            <person name="Wang H."/>
            <person name="Wang Y."/>
            <person name="Wang S."/>
            <person name="Wu C."/>
            <person name="Chan E.W."/>
            <person name="Chen G."/>
            <person name="Shen Z."/>
            <person name="Chen S."/>
            <person name="Zhang R."/>
        </authorList>
    </citation>
    <scope>NUCLEOTIDE SEQUENCE</scope>
    <source>
        <strain evidence="2">DF49-4</strain>
    </source>
</reference>
<dbReference type="Proteomes" id="UP000663954">
    <property type="component" value="Chromosome"/>
</dbReference>
<reference evidence="2" key="2">
    <citation type="submission" date="2020-06" db="EMBL/GenBank/DDBJ databases">
        <authorList>
            <person name="Dong N."/>
        </authorList>
    </citation>
    <scope>NUCLEOTIDE SEQUENCE</scope>
    <source>
        <strain evidence="2">DF49-4</strain>
    </source>
</reference>
<accession>A0AB35LXP9</accession>
<organism evidence="2 5">
    <name type="scientific">Acinetobacter towneri</name>
    <dbReference type="NCBI Taxonomy" id="202956"/>
    <lineage>
        <taxon>Bacteria</taxon>
        <taxon>Pseudomonadati</taxon>
        <taxon>Pseudomonadota</taxon>
        <taxon>Gammaproteobacteria</taxon>
        <taxon>Moraxellales</taxon>
        <taxon>Moraxellaceae</taxon>
        <taxon>Acinetobacter</taxon>
    </lineage>
</organism>
<reference evidence="3" key="3">
    <citation type="submission" date="2021-03" db="EMBL/GenBank/DDBJ databases">
        <authorList>
            <person name="Ma J."/>
        </authorList>
    </citation>
    <scope>NUCLEOTIDE SEQUENCE</scope>
    <source>
        <strain evidence="3">GX5</strain>
    </source>
</reference>
<dbReference type="RefSeq" id="WP_004974421.1">
    <property type="nucleotide sequence ID" value="NZ_BBNL01000015.1"/>
</dbReference>
<evidence type="ECO:0000313" key="4">
    <source>
        <dbReference type="Proteomes" id="UP000663954"/>
    </source>
</evidence>
<keyword evidence="1" id="KW-0812">Transmembrane</keyword>
<keyword evidence="1" id="KW-1133">Transmembrane helix</keyword>
<dbReference type="EMBL" id="JACANG010000001">
    <property type="protein sequence ID" value="MDM1717723.1"/>
    <property type="molecule type" value="Genomic_DNA"/>
</dbReference>
<keyword evidence="1" id="KW-0472">Membrane</keyword>
<proteinExistence type="predicted"/>